<sequence>MDGDAENAKIDSQVSNCSAIFSQETHRYLLKDLYDFASTLLSQGDTNCVATQYQIHESEVEGDMQYTATIPRSQGFLRHEELNIQTDSYTIRPECGFENYAQQQFIPPTQDTSNFSGRENIPFYNYQNTLLTHVEPNQSLYSSQFSQNSNENYILKDFNLNDPVNNLCNLDSLTRIESGIFSRHQLSKQEQLVEPFIIGVFRLEYRFESVEKISVPVPEFQPVNKGSG</sequence>
<name>A0A915HJ78_ROMCU</name>
<accession>A0A915HJ78</accession>
<evidence type="ECO:0000313" key="1">
    <source>
        <dbReference type="Proteomes" id="UP000887565"/>
    </source>
</evidence>
<protein>
    <submittedName>
        <fullName evidence="2">Uncharacterized protein</fullName>
    </submittedName>
</protein>
<dbReference type="Proteomes" id="UP000887565">
    <property type="component" value="Unplaced"/>
</dbReference>
<dbReference type="WBParaSite" id="nRc.2.0.1.t01489-RA">
    <property type="protein sequence ID" value="nRc.2.0.1.t01489-RA"/>
    <property type="gene ID" value="nRc.2.0.1.g01489"/>
</dbReference>
<evidence type="ECO:0000313" key="2">
    <source>
        <dbReference type="WBParaSite" id="nRc.2.0.1.t01489-RA"/>
    </source>
</evidence>
<dbReference type="AlphaFoldDB" id="A0A915HJ78"/>
<reference evidence="2" key="1">
    <citation type="submission" date="2022-11" db="UniProtKB">
        <authorList>
            <consortium name="WormBaseParasite"/>
        </authorList>
    </citation>
    <scope>IDENTIFICATION</scope>
</reference>
<proteinExistence type="predicted"/>
<keyword evidence="1" id="KW-1185">Reference proteome</keyword>
<organism evidence="1 2">
    <name type="scientific">Romanomermis culicivorax</name>
    <name type="common">Nematode worm</name>
    <dbReference type="NCBI Taxonomy" id="13658"/>
    <lineage>
        <taxon>Eukaryota</taxon>
        <taxon>Metazoa</taxon>
        <taxon>Ecdysozoa</taxon>
        <taxon>Nematoda</taxon>
        <taxon>Enoplea</taxon>
        <taxon>Dorylaimia</taxon>
        <taxon>Mermithida</taxon>
        <taxon>Mermithoidea</taxon>
        <taxon>Mermithidae</taxon>
        <taxon>Romanomermis</taxon>
    </lineage>
</organism>